<dbReference type="HAMAP" id="MF_01382">
    <property type="entry name" value="SecA"/>
    <property type="match status" value="1"/>
</dbReference>
<dbReference type="InterPro" id="IPR044722">
    <property type="entry name" value="SecA_SF2_C"/>
</dbReference>
<dbReference type="InterPro" id="IPR011115">
    <property type="entry name" value="SecA_DEAD"/>
</dbReference>
<name>A0A0F9W176_9ZZZZ</name>
<evidence type="ECO:0000259" key="15">
    <source>
        <dbReference type="PROSITE" id="PS51192"/>
    </source>
</evidence>
<evidence type="ECO:0000256" key="12">
    <source>
        <dbReference type="ARBA" id="ARBA00023010"/>
    </source>
</evidence>
<gene>
    <name evidence="17" type="ORF">LCGC14_0339830</name>
</gene>
<evidence type="ECO:0000256" key="14">
    <source>
        <dbReference type="SAM" id="Coils"/>
    </source>
</evidence>
<dbReference type="CDD" id="cd18803">
    <property type="entry name" value="SF2_C_secA"/>
    <property type="match status" value="1"/>
</dbReference>
<evidence type="ECO:0000256" key="1">
    <source>
        <dbReference type="ARBA" id="ARBA00001947"/>
    </source>
</evidence>
<dbReference type="Pfam" id="PF07517">
    <property type="entry name" value="SecA_DEAD"/>
    <property type="match status" value="1"/>
</dbReference>
<dbReference type="PROSITE" id="PS01312">
    <property type="entry name" value="SECA"/>
    <property type="match status" value="1"/>
</dbReference>
<keyword evidence="11" id="KW-1278">Translocase</keyword>
<dbReference type="CDD" id="cd17928">
    <property type="entry name" value="DEXDc_SecA"/>
    <property type="match status" value="1"/>
</dbReference>
<dbReference type="InterPro" id="IPR004027">
    <property type="entry name" value="SEC_C_motif"/>
</dbReference>
<keyword evidence="5" id="KW-0963">Cytoplasm</keyword>
<dbReference type="Pfam" id="PF02810">
    <property type="entry name" value="SEC-C"/>
    <property type="match status" value="1"/>
</dbReference>
<evidence type="ECO:0000256" key="8">
    <source>
        <dbReference type="ARBA" id="ARBA00022833"/>
    </source>
</evidence>
<dbReference type="InterPro" id="IPR036670">
    <property type="entry name" value="SecA_X-link_sf"/>
</dbReference>
<keyword evidence="14" id="KW-0175">Coiled coil</keyword>
<dbReference type="PANTHER" id="PTHR30612:SF0">
    <property type="entry name" value="CHLOROPLAST PROTEIN-TRANSPORTING ATPASE"/>
    <property type="match status" value="1"/>
</dbReference>
<dbReference type="GO" id="GO:0031522">
    <property type="term" value="C:cell envelope Sec protein transport complex"/>
    <property type="evidence" value="ECO:0007669"/>
    <property type="project" value="TreeGrafter"/>
</dbReference>
<dbReference type="NCBIfam" id="TIGR00963">
    <property type="entry name" value="secA"/>
    <property type="match status" value="1"/>
</dbReference>
<evidence type="ECO:0000256" key="2">
    <source>
        <dbReference type="ARBA" id="ARBA00004170"/>
    </source>
</evidence>
<dbReference type="GO" id="GO:0046872">
    <property type="term" value="F:metal ion binding"/>
    <property type="evidence" value="ECO:0007669"/>
    <property type="project" value="UniProtKB-KW"/>
</dbReference>
<dbReference type="GO" id="GO:0005829">
    <property type="term" value="C:cytosol"/>
    <property type="evidence" value="ECO:0007669"/>
    <property type="project" value="TreeGrafter"/>
</dbReference>
<keyword evidence="10" id="KW-0653">Protein transport</keyword>
<reference evidence="17" key="1">
    <citation type="journal article" date="2015" name="Nature">
        <title>Complex archaea that bridge the gap between prokaryotes and eukaryotes.</title>
        <authorList>
            <person name="Spang A."/>
            <person name="Saw J.H."/>
            <person name="Jorgensen S.L."/>
            <person name="Zaremba-Niedzwiedzka K."/>
            <person name="Martijn J."/>
            <person name="Lind A.E."/>
            <person name="van Eijk R."/>
            <person name="Schleper C."/>
            <person name="Guy L."/>
            <person name="Ettema T.J."/>
        </authorList>
    </citation>
    <scope>NUCLEOTIDE SEQUENCE</scope>
</reference>
<dbReference type="Pfam" id="PF01043">
    <property type="entry name" value="SecA_PP_bind"/>
    <property type="match status" value="1"/>
</dbReference>
<evidence type="ECO:0000259" key="16">
    <source>
        <dbReference type="PROSITE" id="PS51196"/>
    </source>
</evidence>
<dbReference type="GO" id="GO:0006605">
    <property type="term" value="P:protein targeting"/>
    <property type="evidence" value="ECO:0007669"/>
    <property type="project" value="InterPro"/>
</dbReference>
<evidence type="ECO:0000256" key="6">
    <source>
        <dbReference type="ARBA" id="ARBA00022723"/>
    </source>
</evidence>
<dbReference type="EMBL" id="LAZR01000247">
    <property type="protein sequence ID" value="KKN79421.1"/>
    <property type="molecule type" value="Genomic_DNA"/>
</dbReference>
<dbReference type="Gene3D" id="1.10.3060.10">
    <property type="entry name" value="Helical scaffold and wing domains of SecA"/>
    <property type="match status" value="2"/>
</dbReference>
<dbReference type="GO" id="GO:0043952">
    <property type="term" value="P:protein transport by the Sec complex"/>
    <property type="evidence" value="ECO:0007669"/>
    <property type="project" value="TreeGrafter"/>
</dbReference>
<dbReference type="InterPro" id="IPR011130">
    <property type="entry name" value="SecA_preprotein_X-link_dom"/>
</dbReference>
<dbReference type="GO" id="GO:0006886">
    <property type="term" value="P:intracellular protein transport"/>
    <property type="evidence" value="ECO:0007669"/>
    <property type="project" value="InterPro"/>
</dbReference>
<dbReference type="InterPro" id="IPR027417">
    <property type="entry name" value="P-loop_NTPase"/>
</dbReference>
<feature type="domain" description="SecA family profile" evidence="16">
    <location>
        <begin position="110"/>
        <end position="818"/>
    </location>
</feature>
<evidence type="ECO:0000256" key="3">
    <source>
        <dbReference type="ARBA" id="ARBA00007650"/>
    </source>
</evidence>
<feature type="domain" description="Helicase ATP-binding" evidence="15">
    <location>
        <begin position="195"/>
        <end position="355"/>
    </location>
</feature>
<keyword evidence="7" id="KW-0547">Nucleotide-binding</keyword>
<dbReference type="GO" id="GO:0017038">
    <property type="term" value="P:protein import"/>
    <property type="evidence" value="ECO:0007669"/>
    <property type="project" value="InterPro"/>
</dbReference>
<keyword evidence="13" id="KW-0472">Membrane</keyword>
<dbReference type="PRINTS" id="PR00906">
    <property type="entry name" value="SECA"/>
</dbReference>
<keyword evidence="12" id="KW-0811">Translocation</keyword>
<dbReference type="PROSITE" id="PS51196">
    <property type="entry name" value="SECA_MOTOR_DEAD"/>
    <property type="match status" value="1"/>
</dbReference>
<dbReference type="InterPro" id="IPR011116">
    <property type="entry name" value="SecA_Wing/Scaffold"/>
</dbReference>
<dbReference type="SUPFAM" id="SSF52540">
    <property type="entry name" value="P-loop containing nucleoside triphosphate hydrolases"/>
    <property type="match status" value="2"/>
</dbReference>
<evidence type="ECO:0000256" key="7">
    <source>
        <dbReference type="ARBA" id="ARBA00022741"/>
    </source>
</evidence>
<feature type="coiled-coil region" evidence="14">
    <location>
        <begin position="361"/>
        <end position="424"/>
    </location>
</feature>
<dbReference type="InterPro" id="IPR020937">
    <property type="entry name" value="SecA_CS"/>
</dbReference>
<evidence type="ECO:0000256" key="4">
    <source>
        <dbReference type="ARBA" id="ARBA00022448"/>
    </source>
</evidence>
<keyword evidence="8" id="KW-0862">Zinc</keyword>
<dbReference type="Gene3D" id="3.90.1440.10">
    <property type="entry name" value="SecA, preprotein cross-linking domain"/>
    <property type="match status" value="1"/>
</dbReference>
<evidence type="ECO:0000313" key="17">
    <source>
        <dbReference type="EMBL" id="KKN79421.1"/>
    </source>
</evidence>
<dbReference type="Pfam" id="PF21090">
    <property type="entry name" value="P-loop_SecA"/>
    <property type="match status" value="1"/>
</dbReference>
<sequence length="1337" mass="149491">MITVRLLNRSARYPAGAAKRIAAAKDAQADPDLAAQKSIYFPPAWPQPRTYRAAGIVLWTDSPVDGRRVVGQLQEVRRYLQQLLPAPGPATGPATRPASRRAPRPVSLAIYAESKAYHALWLRVGRHYDGRFGAVTTEGFSYRVFAAASYDGSEQFKRRRNKGESHRAILPEAFALVREASRRARDHRQFDVQLAAGLILDEGWIAEEATGEGKTIACYPAIYMAVLGGMHAHVITVNEYLVQRDAEFAKPIFEMLGLTVGYIISNRSMDAATKKQMYACDITYGTNSEFGFDYLRDNMEMTVDAQVQGSLDFAIVDEVDSILVDDARTPLIISGPAVGQTEKFSRADGVAREVIARQRPWEQANTRVENLRRDLAALRGERGKTKGDAAETIAQQIEQAEGQLDEAETALAAATKHYETERDKKAVHMTHEGVGAAQDIAGVGSFYVGGNMEWPHLMDQALRGHLVYEKDVDYVVQNGQVIIVDQSTGRLMEGREWSDGLHQAIEAKERVKVKEENQTLATITLQNFFKLYKKLAGMTGTAMTEAEEFRKIYKLDVAAVPTHRPINRMDYNDRIYAAIDGKFDALVEEINTVSKSGRPVLVGTTSVEKSEKLSEMLTRRYGIRHEVLNARPENARREADIVAQAGFQSPLKPESKEMVGNVTVATNMAGRGTDIKLGPGVVFEKCRVPSDDEVRAMGFEPDALYPAGVNKCCMVCDQYDSATNCAHCFKPKVDDDFPLRGRTECREDVPCGLHIVGTERHEARRIDNQLRGRSGRQGDPGSSRFFLSLRDELMAIFAGEWAVKVLGWLGLQGDMAIEDKRISNGIARAQRKVEERNFEIRKQLLESDEVMDHQRKAFYGRRQQVLEGRDLRSVVQEMLTDSVRQAVGDYLEGDYVRGRIADWARPLLQMPIDSQDIRATDPDDWPALERNLRSRAKDEAADTITTTLGEYMIEDAEPGEWDLKGLSSWAMSRFGVNLSQNQLRKMTPHEVEAQLTEAAFARIDEIDLSPASQYLRPGYEIDALAEWARSKFGIDVTADELSDEAEVTEDVLLENVRRAYEQREMEYPVEQALDDTIGQAGSENVYAAGALAEWANRKFGTSLTTDDIRGQKLADLHVTLTDKARHAWDEDVLRRRIASVLGSAPSVDKAVEFARTTFDTVLTPESFDGDVTGQLIETGRQFLRREMSHLERYVLLQIYDSSWKEHLLAMDHLRDAINLRAYAQQDPRVEYKREGARMFEQMLAGVGEKITDMILKVRLTTGQEMSSVYQISNLGHEETSVYDALARGAASQQGQAGPPGPEPKVETIRRDVQKVGRNEPCPCGSGKKYKKCCGKEA</sequence>
<comment type="subcellular location">
    <subcellularLocation>
        <location evidence="2">Membrane</location>
        <topology evidence="2">Peripheral membrane protein</topology>
    </subcellularLocation>
</comment>
<dbReference type="PROSITE" id="PS51192">
    <property type="entry name" value="HELICASE_ATP_BIND_1"/>
    <property type="match status" value="1"/>
</dbReference>
<dbReference type="GO" id="GO:0005886">
    <property type="term" value="C:plasma membrane"/>
    <property type="evidence" value="ECO:0007669"/>
    <property type="project" value="TreeGrafter"/>
</dbReference>
<evidence type="ECO:0000256" key="13">
    <source>
        <dbReference type="ARBA" id="ARBA00023136"/>
    </source>
</evidence>
<keyword evidence="9" id="KW-0067">ATP-binding</keyword>
<dbReference type="PANTHER" id="PTHR30612">
    <property type="entry name" value="SECA INNER MEMBRANE COMPONENT OF SEC PROTEIN SECRETION SYSTEM"/>
    <property type="match status" value="1"/>
</dbReference>
<dbReference type="Pfam" id="PF07516">
    <property type="entry name" value="SecA_SW"/>
    <property type="match status" value="2"/>
</dbReference>
<dbReference type="SUPFAM" id="SSF81767">
    <property type="entry name" value="Pre-protein crosslinking domain of SecA"/>
    <property type="match status" value="1"/>
</dbReference>
<keyword evidence="4" id="KW-0813">Transport</keyword>
<comment type="caution">
    <text evidence="17">The sequence shown here is derived from an EMBL/GenBank/DDBJ whole genome shotgun (WGS) entry which is preliminary data.</text>
</comment>
<dbReference type="InterPro" id="IPR014001">
    <property type="entry name" value="Helicase_ATP-bd"/>
</dbReference>
<dbReference type="SMART" id="SM00957">
    <property type="entry name" value="SecA_DEAD"/>
    <property type="match status" value="1"/>
</dbReference>
<protein>
    <submittedName>
        <fullName evidence="17">Uncharacterized protein</fullName>
    </submittedName>
</protein>
<dbReference type="InterPro" id="IPR000185">
    <property type="entry name" value="SecA"/>
</dbReference>
<comment type="cofactor">
    <cofactor evidence="1">
        <name>Zn(2+)</name>
        <dbReference type="ChEBI" id="CHEBI:29105"/>
    </cofactor>
</comment>
<evidence type="ECO:0000256" key="11">
    <source>
        <dbReference type="ARBA" id="ARBA00022967"/>
    </source>
</evidence>
<keyword evidence="6" id="KW-0479">Metal-binding</keyword>
<dbReference type="GO" id="GO:0005524">
    <property type="term" value="F:ATP binding"/>
    <property type="evidence" value="ECO:0007669"/>
    <property type="project" value="UniProtKB-KW"/>
</dbReference>
<organism evidence="17">
    <name type="scientific">marine sediment metagenome</name>
    <dbReference type="NCBI Taxonomy" id="412755"/>
    <lineage>
        <taxon>unclassified sequences</taxon>
        <taxon>metagenomes</taxon>
        <taxon>ecological metagenomes</taxon>
    </lineage>
</organism>
<comment type="similarity">
    <text evidence="3">Belongs to the SecA family.</text>
</comment>
<proteinExistence type="inferred from homology"/>
<dbReference type="SMART" id="SM00958">
    <property type="entry name" value="SecA_PP_bind"/>
    <property type="match status" value="1"/>
</dbReference>
<dbReference type="InterPro" id="IPR014018">
    <property type="entry name" value="SecA_motor_DEAD"/>
</dbReference>
<evidence type="ECO:0000256" key="9">
    <source>
        <dbReference type="ARBA" id="ARBA00022840"/>
    </source>
</evidence>
<evidence type="ECO:0000256" key="5">
    <source>
        <dbReference type="ARBA" id="ARBA00022490"/>
    </source>
</evidence>
<dbReference type="SUPFAM" id="SSF81886">
    <property type="entry name" value="Helical scaffold and wing domains of SecA"/>
    <property type="match status" value="2"/>
</dbReference>
<dbReference type="Gene3D" id="3.40.50.300">
    <property type="entry name" value="P-loop containing nucleotide triphosphate hydrolases"/>
    <property type="match status" value="2"/>
</dbReference>
<evidence type="ECO:0000256" key="10">
    <source>
        <dbReference type="ARBA" id="ARBA00022927"/>
    </source>
</evidence>
<accession>A0A0F9W176</accession>
<dbReference type="InterPro" id="IPR036266">
    <property type="entry name" value="SecA_Wing/Scaffold_sf"/>
</dbReference>